<evidence type="ECO:0000313" key="9">
    <source>
        <dbReference type="EMBL" id="OAA33913.1"/>
    </source>
</evidence>
<keyword evidence="2 7" id="KW-0732">Signal</keyword>
<dbReference type="PANTHER" id="PTHR43108:SF8">
    <property type="entry name" value="SD21168P"/>
    <property type="match status" value="1"/>
</dbReference>
<dbReference type="Proteomes" id="UP000076863">
    <property type="component" value="Unassembled WGS sequence"/>
</dbReference>
<dbReference type="PIRSF" id="PIRSF000972">
    <property type="entry name" value="Arylsulf_plant"/>
    <property type="match status" value="1"/>
</dbReference>
<dbReference type="InterPro" id="IPR017850">
    <property type="entry name" value="Alkaline_phosphatase_core_sf"/>
</dbReference>
<dbReference type="PROSITE" id="PS00523">
    <property type="entry name" value="SULFATASE_1"/>
    <property type="match status" value="1"/>
</dbReference>
<accession>A0A166VQ79</accession>
<comment type="caution">
    <text evidence="9">The sequence shown here is derived from an EMBL/GenBank/DDBJ whole genome shotgun (WGS) entry which is preliminary data.</text>
</comment>
<evidence type="ECO:0000256" key="6">
    <source>
        <dbReference type="PIRSR" id="PIRSR000972-50"/>
    </source>
</evidence>
<dbReference type="OrthoDB" id="96314at2759"/>
<dbReference type="InterPro" id="IPR024607">
    <property type="entry name" value="Sulfatase_CS"/>
</dbReference>
<keyword evidence="10" id="KW-1185">Reference proteome</keyword>
<evidence type="ECO:0000256" key="4">
    <source>
        <dbReference type="ARBA" id="ARBA00023180"/>
    </source>
</evidence>
<dbReference type="GO" id="GO:0004065">
    <property type="term" value="F:arylsulfatase activity"/>
    <property type="evidence" value="ECO:0007669"/>
    <property type="project" value="UniProtKB-UniRule"/>
</dbReference>
<keyword evidence="4" id="KW-0325">Glycoprotein</keyword>
<dbReference type="EMBL" id="AZHA01000080">
    <property type="protein sequence ID" value="OAA33913.1"/>
    <property type="molecule type" value="Genomic_DNA"/>
</dbReference>
<organism evidence="9 10">
    <name type="scientific">Beauveria brongniartii RCEF 3172</name>
    <dbReference type="NCBI Taxonomy" id="1081107"/>
    <lineage>
        <taxon>Eukaryota</taxon>
        <taxon>Fungi</taxon>
        <taxon>Dikarya</taxon>
        <taxon>Ascomycota</taxon>
        <taxon>Pezizomycotina</taxon>
        <taxon>Sordariomycetes</taxon>
        <taxon>Hypocreomycetidae</taxon>
        <taxon>Hypocreales</taxon>
        <taxon>Cordycipitaceae</taxon>
        <taxon>Beauveria</taxon>
        <taxon>Beauveria brongniartii</taxon>
    </lineage>
</organism>
<evidence type="ECO:0000256" key="2">
    <source>
        <dbReference type="ARBA" id="ARBA00022729"/>
    </source>
</evidence>
<evidence type="ECO:0000259" key="8">
    <source>
        <dbReference type="Pfam" id="PF00884"/>
    </source>
</evidence>
<dbReference type="PANTHER" id="PTHR43108">
    <property type="entry name" value="N-ACETYLGLUCOSAMINE-6-SULFATASE FAMILY MEMBER"/>
    <property type="match status" value="1"/>
</dbReference>
<keyword evidence="3 5" id="KW-0378">Hydrolase</keyword>
<dbReference type="InterPro" id="IPR000917">
    <property type="entry name" value="Sulfatase_N"/>
</dbReference>
<dbReference type="GO" id="GO:0005539">
    <property type="term" value="F:glycosaminoglycan binding"/>
    <property type="evidence" value="ECO:0007669"/>
    <property type="project" value="TreeGrafter"/>
</dbReference>
<comment type="similarity">
    <text evidence="1 5">Belongs to the sulfatase family.</text>
</comment>
<evidence type="ECO:0000256" key="1">
    <source>
        <dbReference type="ARBA" id="ARBA00008779"/>
    </source>
</evidence>
<gene>
    <name evidence="9" type="ORF">BBO_09413</name>
</gene>
<feature type="chain" id="PRO_5007881312" description="Arylsulfatase" evidence="7">
    <location>
        <begin position="21"/>
        <end position="579"/>
    </location>
</feature>
<dbReference type="GO" id="GO:0008449">
    <property type="term" value="F:N-acetylglucosamine-6-sulfatase activity"/>
    <property type="evidence" value="ECO:0007669"/>
    <property type="project" value="TreeGrafter"/>
</dbReference>
<dbReference type="CDD" id="cd16147">
    <property type="entry name" value="G6S"/>
    <property type="match status" value="1"/>
</dbReference>
<feature type="signal peptide" evidence="7">
    <location>
        <begin position="1"/>
        <end position="20"/>
    </location>
</feature>
<comment type="catalytic activity">
    <reaction evidence="5">
        <text>an aryl sulfate + H2O = a phenol + sulfate + H(+)</text>
        <dbReference type="Rhea" id="RHEA:17261"/>
        <dbReference type="ChEBI" id="CHEBI:15377"/>
        <dbReference type="ChEBI" id="CHEBI:15378"/>
        <dbReference type="ChEBI" id="CHEBI:16189"/>
        <dbReference type="ChEBI" id="CHEBI:33853"/>
        <dbReference type="ChEBI" id="CHEBI:140317"/>
        <dbReference type="EC" id="3.1.6.1"/>
    </reaction>
</comment>
<proteinExistence type="inferred from homology"/>
<dbReference type="GO" id="GO:0018958">
    <property type="term" value="P:phenol-containing compound metabolic process"/>
    <property type="evidence" value="ECO:0007669"/>
    <property type="project" value="InterPro"/>
</dbReference>
<evidence type="ECO:0000256" key="7">
    <source>
        <dbReference type="SAM" id="SignalP"/>
    </source>
</evidence>
<dbReference type="Gene3D" id="3.40.720.10">
    <property type="entry name" value="Alkaline Phosphatase, subunit A"/>
    <property type="match status" value="1"/>
</dbReference>
<dbReference type="SUPFAM" id="SSF53649">
    <property type="entry name" value="Alkaline phosphatase-like"/>
    <property type="match status" value="1"/>
</dbReference>
<feature type="modified residue" description="3-oxoalanine (Cys)" evidence="6">
    <location>
        <position position="67"/>
    </location>
</feature>
<dbReference type="AlphaFoldDB" id="A0A166VQ79"/>
<feature type="domain" description="Sulfatase N-terminal" evidence="8">
    <location>
        <begin position="23"/>
        <end position="364"/>
    </location>
</feature>
<dbReference type="InterPro" id="IPR012083">
    <property type="entry name" value="Arylsulfatase"/>
</dbReference>
<evidence type="ECO:0000256" key="3">
    <source>
        <dbReference type="ARBA" id="ARBA00022801"/>
    </source>
</evidence>
<protein>
    <recommendedName>
        <fullName evidence="5">Arylsulfatase</fullName>
        <shortName evidence="5">AS</shortName>
        <ecNumber evidence="5">3.1.6.1</ecNumber>
    </recommendedName>
    <alternativeName>
        <fullName evidence="5">Aryl-sulfate sulphohydrolase</fullName>
    </alternativeName>
</protein>
<reference evidence="9 10" key="1">
    <citation type="journal article" date="2016" name="Genome Biol. Evol.">
        <title>Divergent and convergent evolution of fungal pathogenicity.</title>
        <authorList>
            <person name="Shang Y."/>
            <person name="Xiao G."/>
            <person name="Zheng P."/>
            <person name="Cen K."/>
            <person name="Zhan S."/>
            <person name="Wang C."/>
        </authorList>
    </citation>
    <scope>NUCLEOTIDE SEQUENCE [LARGE SCALE GENOMIC DNA]</scope>
    <source>
        <strain evidence="9 10">RCEF 3172</strain>
    </source>
</reference>
<dbReference type="EC" id="3.1.6.1" evidence="5"/>
<comment type="PTM">
    <text evidence="6">The conversion to 3-oxoalanine (also known as C-formylglycine, FGly), of a serine or cysteine residue in prokaryotes and of a cysteine residue in eukaryotes, is critical for catalytic activity.</text>
</comment>
<evidence type="ECO:0000313" key="10">
    <source>
        <dbReference type="Proteomes" id="UP000076863"/>
    </source>
</evidence>
<sequence>MKFAGCLTAVLLSLAQAANAIKPNFIFIITDDQDQRLGSVDYMDSVKRYIKNEGTTLSKHFCTVSLCCPSRVSLLTGKAAHNTNVTDVQPPWGGYPKFVSQGLNDDYLPLWLQRAGYNTYYIGKLMNNLGIRTYQSPPPRGWTRSDFLLDPNTYVYNNAYFSLDNKKWKAFPGEYSTDLIAKRSLEFLQEGIDAQKPFFLGVAPIAPHTELTDTFREPVPASRHQDLFPDAQVPRNKNFNPAQPGTASYFKDLPRLNKSQVQYLDNFQRRRLQSLQAVDDLVEGIFGTLRDLPDVLANTYIIYTADNGFHLGQHRLPAGKTCGIEEDVNVPFIICGPGIAKNKTLNFPSSHTDLAPTLFKLADIPLRDDFDGLPIPVKFADQTPDSIKTEHVNIEYWGSGIIEGTAFDNLSMQVTPYNHDRALTAPQEGYFDHNTYKTLRTVSEKYEFMYTVWCNGEHELYDMKRDPYQTFNLYGKQPQCSSYNIAQLVKRLDTLVLTLKNCQGDSCRHPWKAIFPSGEVTSLQHALATSYDEFFASQPWVSFDECTQGYIPELEGPARPNLYQGSFARDAELRDEHWI</sequence>
<name>A0A166VQ79_9HYPO</name>
<evidence type="ECO:0000256" key="5">
    <source>
        <dbReference type="PIRNR" id="PIRNR000972"/>
    </source>
</evidence>
<dbReference type="Pfam" id="PF00884">
    <property type="entry name" value="Sulfatase"/>
    <property type="match status" value="1"/>
</dbReference>